<keyword evidence="4" id="KW-1185">Reference proteome</keyword>
<keyword evidence="1" id="KW-0732">Signal</keyword>
<name>A0ABS2G9L5_9FIRM</name>
<dbReference type="SUPFAM" id="SSF55383">
    <property type="entry name" value="Copper amine oxidase, domain N"/>
    <property type="match status" value="1"/>
</dbReference>
<comment type="caution">
    <text evidence="3">The sequence shown here is derived from an EMBL/GenBank/DDBJ whole genome shotgun (WGS) entry which is preliminary data.</text>
</comment>
<dbReference type="Proteomes" id="UP000729290">
    <property type="component" value="Unassembled WGS sequence"/>
</dbReference>
<sequence length="989" mass="107151">MKRVLSLVLTAAIAASLVPATAFAAGDDIKATAKVIGAWTRNKDALGNGVISGDVPELQLKVTSASNKMTGGKLPVNSVTVTLDNADFDAKAANGITIVDKDGADLTKGTSTGVTARYKYVAVAEDTYKDAIWKYLIGDTNALEGYQMVENTMDLTKWYDNQTDIKKTLKKAVDDTGNKVTKKTAEENMKADFDAAATDASNDSGANKEKGQALGFKQSDTAKFEDYALGSNNTYFKVTAKTGPVSIAKDQILLVLNGGKEYVETYTPADMTTWWGTNSAAVMGTDVVVTVATDEVVGTPSADRKVVAKNIEVKNNELTFDVEGFLYEGDVISVDLYSTMKKTSKNATVSVDSKMVEKANDLVYVSVADKGFTASVKKTVKVAQDEVVFLHENGLKLKESVKDSFQAKDKVTLKLNKGFKFSKTDVYVNGEKADVAFDGNEMTFEVTDAMLKAKGALDSGELVTLTIKSKIGGKDDGLKIEADGAKTGAKATITAQVGKLDKVSVEVAEVVDYKVVMSTDKDKDLPVIYSGTNVNNEGITNSSNHKTVEITLEETFPGAWSMRQGFNITLPDGVYVADVEVKDAENFFRNGKELGSTDAKQAWQDAFEKAYKDGKYKNFEFGKRTFDDVNVTLAKNPAKVTFVLVLVADPGFEGDVKVGFEGALVDKQSVSAAKFAVPYKVEAQQNDLKIDTRNTKIPTNIIVKETADGLWDKKAKFTFNIEKNLIRFEDDAKFTADKDSGLAVTDTQNQKELTFSVKTVSDKAATVTISDMSLFMDRNIPAGKYALEMASTMTAGYDAQKLYANEDGNKVPADGRDYKGNSNRDNYISDVTKYKKTVKDSFINVVTAPRDEDGFTTKITVPVGEKYIVAGEKKIEIDTPAYINDKGYTMLPLRAVAVALGIDNNSVLWDQNTRTATILYGNRVVSMQAGASTMYINGQAVATKAGVEITNDRTFLSLRDLGTAVNVKDITWDGATKTAFLNYGEKAAV</sequence>
<feature type="chain" id="PRO_5045835924" evidence="1">
    <location>
        <begin position="25"/>
        <end position="989"/>
    </location>
</feature>
<evidence type="ECO:0000256" key="1">
    <source>
        <dbReference type="SAM" id="SignalP"/>
    </source>
</evidence>
<dbReference type="Gene3D" id="3.30.457.10">
    <property type="entry name" value="Copper amine oxidase-like, N-terminal domain"/>
    <property type="match status" value="2"/>
</dbReference>
<dbReference type="InterPro" id="IPR012854">
    <property type="entry name" value="Cu_amine_oxidase-like_N"/>
</dbReference>
<dbReference type="EMBL" id="JACSNV010000004">
    <property type="protein sequence ID" value="MBM6877333.1"/>
    <property type="molecule type" value="Genomic_DNA"/>
</dbReference>
<feature type="domain" description="Copper amine oxidase-like N-terminal" evidence="2">
    <location>
        <begin position="872"/>
        <end position="980"/>
    </location>
</feature>
<dbReference type="RefSeq" id="WP_205133341.1">
    <property type="nucleotide sequence ID" value="NZ_JACSNT010000005.1"/>
</dbReference>
<dbReference type="Pfam" id="PF07833">
    <property type="entry name" value="Cu_amine_oxidN1"/>
    <property type="match status" value="1"/>
</dbReference>
<organism evidence="3 4">
    <name type="scientific">Anaerotignum lactatifermentans</name>
    <dbReference type="NCBI Taxonomy" id="160404"/>
    <lineage>
        <taxon>Bacteria</taxon>
        <taxon>Bacillati</taxon>
        <taxon>Bacillota</taxon>
        <taxon>Clostridia</taxon>
        <taxon>Lachnospirales</taxon>
        <taxon>Anaerotignaceae</taxon>
        <taxon>Anaerotignum</taxon>
    </lineage>
</organism>
<dbReference type="InterPro" id="IPR036582">
    <property type="entry name" value="Mao_N_sf"/>
</dbReference>
<feature type="signal peptide" evidence="1">
    <location>
        <begin position="1"/>
        <end position="24"/>
    </location>
</feature>
<proteinExistence type="predicted"/>
<gene>
    <name evidence="3" type="ORF">H9X83_04045</name>
</gene>
<reference evidence="3 4" key="1">
    <citation type="journal article" date="2021" name="Sci. Rep.">
        <title>The distribution of antibiotic resistance genes in chicken gut microbiota commensals.</title>
        <authorList>
            <person name="Juricova H."/>
            <person name="Matiasovicova J."/>
            <person name="Kubasova T."/>
            <person name="Cejkova D."/>
            <person name="Rychlik I."/>
        </authorList>
    </citation>
    <scope>NUCLEOTIDE SEQUENCE [LARGE SCALE GENOMIC DNA]</scope>
    <source>
        <strain evidence="3 4">An431b</strain>
    </source>
</reference>
<evidence type="ECO:0000313" key="4">
    <source>
        <dbReference type="Proteomes" id="UP000729290"/>
    </source>
</evidence>
<protein>
    <submittedName>
        <fullName evidence="3">Copper amine oxidase N-terminal domain-containing protein</fullName>
    </submittedName>
</protein>
<accession>A0ABS2G9L5</accession>
<evidence type="ECO:0000259" key="2">
    <source>
        <dbReference type="Pfam" id="PF07833"/>
    </source>
</evidence>
<evidence type="ECO:0000313" key="3">
    <source>
        <dbReference type="EMBL" id="MBM6877333.1"/>
    </source>
</evidence>